<feature type="transmembrane region" description="Helical" evidence="1">
    <location>
        <begin position="253"/>
        <end position="271"/>
    </location>
</feature>
<sequence>MEPSARLHSFDNLRAILMWLGIVLHVAINHTTGPSALPWRDTQTTPLADLVLLFIHAFRMPAFFILAGYFVALLVARQGYQGMLRHRLRRLALPFAVFWPILIVCTTLLMLVYVHLMAYGTPGIEVALLAKKSKMGSPFNTMHMWFIYYLIWFCVLTAVLAPAAARLPRGLRARIDALFRTLAANWWGPLLLAIPLALIGSFYRAGVLAPNGSFIPNLSELVHNGLFFVFGLYLHRHQDFLFPLLTARGWRNAAAGCVSFVLVLGALKSFVANPHGLAHIELVVAFLYNLTSWLWSLALIGLFLRYLPTQNRVLRYVSDSSYWVFLVHMLGTVGFGALLFNQPFGPLTKMALNILATTAACLVTYQVLVRYTFIGVLLNGRRQPKAVQTGVPAAVEPK</sequence>
<dbReference type="AlphaFoldDB" id="A0A7L9U466"/>
<evidence type="ECO:0000256" key="1">
    <source>
        <dbReference type="SAM" id="Phobius"/>
    </source>
</evidence>
<dbReference type="GO" id="GO:0016747">
    <property type="term" value="F:acyltransferase activity, transferring groups other than amino-acyl groups"/>
    <property type="evidence" value="ECO:0007669"/>
    <property type="project" value="InterPro"/>
</dbReference>
<name>A0A7L9U466_9BURK</name>
<feature type="domain" description="Acyltransferase 3" evidence="2">
    <location>
        <begin position="8"/>
        <end position="365"/>
    </location>
</feature>
<dbReference type="InterPro" id="IPR002656">
    <property type="entry name" value="Acyl_transf_3_dom"/>
</dbReference>
<feature type="transmembrane region" description="Helical" evidence="1">
    <location>
        <begin position="320"/>
        <end position="340"/>
    </location>
</feature>
<evidence type="ECO:0000313" key="4">
    <source>
        <dbReference type="Proteomes" id="UP000593875"/>
    </source>
</evidence>
<organism evidence="3 4">
    <name type="scientific">Massilia litorea</name>
    <dbReference type="NCBI Taxonomy" id="2769491"/>
    <lineage>
        <taxon>Bacteria</taxon>
        <taxon>Pseudomonadati</taxon>
        <taxon>Pseudomonadota</taxon>
        <taxon>Betaproteobacteria</taxon>
        <taxon>Burkholderiales</taxon>
        <taxon>Oxalobacteraceae</taxon>
        <taxon>Telluria group</taxon>
        <taxon>Massilia</taxon>
    </lineage>
</organism>
<keyword evidence="1" id="KW-0812">Transmembrane</keyword>
<dbReference type="Proteomes" id="UP000593875">
    <property type="component" value="Chromosome"/>
</dbReference>
<feature type="transmembrane region" description="Helical" evidence="1">
    <location>
        <begin position="214"/>
        <end position="233"/>
    </location>
</feature>
<feature type="transmembrane region" description="Helical" evidence="1">
    <location>
        <begin position="97"/>
        <end position="119"/>
    </location>
</feature>
<keyword evidence="1" id="KW-0472">Membrane</keyword>
<evidence type="ECO:0000313" key="3">
    <source>
        <dbReference type="EMBL" id="QOL49861.1"/>
    </source>
</evidence>
<feature type="transmembrane region" description="Helical" evidence="1">
    <location>
        <begin position="177"/>
        <end position="202"/>
    </location>
</feature>
<reference evidence="3 4" key="1">
    <citation type="submission" date="2020-10" db="EMBL/GenBank/DDBJ databases">
        <title>Genome sequencing of Massilia sp. LPB0304.</title>
        <authorList>
            <person name="Kim J."/>
        </authorList>
    </citation>
    <scope>NUCLEOTIDE SEQUENCE [LARGE SCALE GENOMIC DNA]</scope>
    <source>
        <strain evidence="3 4">LPB0304</strain>
    </source>
</reference>
<feature type="transmembrane region" description="Helical" evidence="1">
    <location>
        <begin position="145"/>
        <end position="165"/>
    </location>
</feature>
<keyword evidence="4" id="KW-1185">Reference proteome</keyword>
<feature type="transmembrane region" description="Helical" evidence="1">
    <location>
        <begin position="50"/>
        <end position="76"/>
    </location>
</feature>
<dbReference type="KEGG" id="mlir:LPB04_00550"/>
<keyword evidence="3" id="KW-0012">Acyltransferase</keyword>
<proteinExistence type="predicted"/>
<protein>
    <submittedName>
        <fullName evidence="3">Acyltransferase family protein</fullName>
    </submittedName>
</protein>
<evidence type="ECO:0000259" key="2">
    <source>
        <dbReference type="Pfam" id="PF01757"/>
    </source>
</evidence>
<keyword evidence="3" id="KW-0808">Transferase</keyword>
<dbReference type="EMBL" id="CP062941">
    <property type="protein sequence ID" value="QOL49861.1"/>
    <property type="molecule type" value="Genomic_DNA"/>
</dbReference>
<dbReference type="Pfam" id="PF01757">
    <property type="entry name" value="Acyl_transf_3"/>
    <property type="match status" value="1"/>
</dbReference>
<gene>
    <name evidence="3" type="ORF">LPB04_00550</name>
</gene>
<dbReference type="RefSeq" id="WP_193686886.1">
    <property type="nucleotide sequence ID" value="NZ_CP062941.1"/>
</dbReference>
<dbReference type="PANTHER" id="PTHR36927">
    <property type="entry name" value="BLR4337 PROTEIN"/>
    <property type="match status" value="1"/>
</dbReference>
<keyword evidence="1" id="KW-1133">Transmembrane helix</keyword>
<dbReference type="PANTHER" id="PTHR36927:SF1">
    <property type="entry name" value="MDO-LIKE PROTEIN"/>
    <property type="match status" value="1"/>
</dbReference>
<feature type="transmembrane region" description="Helical" evidence="1">
    <location>
        <begin position="283"/>
        <end position="308"/>
    </location>
</feature>
<dbReference type="InterPro" id="IPR050623">
    <property type="entry name" value="Glucan_succinyl_AcylTrfase"/>
</dbReference>
<accession>A0A7L9U466</accession>
<feature type="transmembrane region" description="Helical" evidence="1">
    <location>
        <begin position="12"/>
        <end position="30"/>
    </location>
</feature>
<feature type="transmembrane region" description="Helical" evidence="1">
    <location>
        <begin position="352"/>
        <end position="378"/>
    </location>
</feature>